<sequence length="144" mass="16652">MAKATPHYQLPFTGNQHDVAAVKGNHMVGLDHFTVFDYRNVSSEYRKIRLDKRLYNAMLGTGLAYAEGGKTDMDRILLAGETLGWYGLKYPDRASRPTSLRINFTWFTTNSPGQALPHHPWHSQLFCREFWTKTRAPEPPRQWQ</sequence>
<evidence type="ECO:0000313" key="1">
    <source>
        <dbReference type="EMBL" id="SFC75265.1"/>
    </source>
</evidence>
<evidence type="ECO:0000313" key="2">
    <source>
        <dbReference type="Proteomes" id="UP000199577"/>
    </source>
</evidence>
<dbReference type="EMBL" id="FOLL01000023">
    <property type="protein sequence ID" value="SFC75265.1"/>
    <property type="molecule type" value="Genomic_DNA"/>
</dbReference>
<gene>
    <name evidence="1" type="ORF">SAMN05421747_12320</name>
</gene>
<protein>
    <submittedName>
        <fullName evidence="1">Uncharacterized protein</fullName>
    </submittedName>
</protein>
<organism evidence="1 2">
    <name type="scientific">Parapedobacter composti</name>
    <dbReference type="NCBI Taxonomy" id="623281"/>
    <lineage>
        <taxon>Bacteria</taxon>
        <taxon>Pseudomonadati</taxon>
        <taxon>Bacteroidota</taxon>
        <taxon>Sphingobacteriia</taxon>
        <taxon>Sphingobacteriales</taxon>
        <taxon>Sphingobacteriaceae</taxon>
        <taxon>Parapedobacter</taxon>
    </lineage>
</organism>
<keyword evidence="2" id="KW-1185">Reference proteome</keyword>
<accession>A0A1I1LQJ8</accession>
<proteinExistence type="predicted"/>
<dbReference type="STRING" id="623281.SAMN05421747_12320"/>
<name>A0A1I1LQJ8_9SPHI</name>
<dbReference type="AlphaFoldDB" id="A0A1I1LQJ8"/>
<dbReference type="Proteomes" id="UP000199577">
    <property type="component" value="Unassembled WGS sequence"/>
</dbReference>
<reference evidence="1 2" key="1">
    <citation type="submission" date="2016-10" db="EMBL/GenBank/DDBJ databases">
        <authorList>
            <person name="de Groot N.N."/>
        </authorList>
    </citation>
    <scope>NUCLEOTIDE SEQUENCE [LARGE SCALE GENOMIC DNA]</scope>
    <source>
        <strain evidence="1 2">DSM 22900</strain>
    </source>
</reference>